<sequence>MFRTEASVLFQKAGSVRTQSKFWGKYVHTLSFWFQVAVTLGQDTPATNSMNHLCSIAGFIELILGLVYFLSETWNKESVRNDEIFLEEPGEALCSVSSDWSWTVDALSLWVTSLPVFAVGELFGV</sequence>
<keyword evidence="2" id="KW-1185">Reference proteome</keyword>
<proteinExistence type="predicted"/>
<reference evidence="1 2" key="1">
    <citation type="submission" date="2021-06" db="EMBL/GenBank/DDBJ databases">
        <authorList>
            <person name="Palmer J.M."/>
        </authorList>
    </citation>
    <scope>NUCLEOTIDE SEQUENCE [LARGE SCALE GENOMIC DNA]</scope>
    <source>
        <strain evidence="1 2">GA_2019</strain>
        <tissue evidence="1">Muscle</tissue>
    </source>
</reference>
<name>A0ABV0MXJ4_9TELE</name>
<gene>
    <name evidence="1" type="ORF">GOODEAATRI_034679</name>
</gene>
<accession>A0ABV0MXJ4</accession>
<dbReference type="EMBL" id="JAHRIO010019992">
    <property type="protein sequence ID" value="MEQ2163838.1"/>
    <property type="molecule type" value="Genomic_DNA"/>
</dbReference>
<protein>
    <submittedName>
        <fullName evidence="1">Uncharacterized protein</fullName>
    </submittedName>
</protein>
<evidence type="ECO:0000313" key="2">
    <source>
        <dbReference type="Proteomes" id="UP001476798"/>
    </source>
</evidence>
<evidence type="ECO:0000313" key="1">
    <source>
        <dbReference type="EMBL" id="MEQ2163838.1"/>
    </source>
</evidence>
<organism evidence="1 2">
    <name type="scientific">Goodea atripinnis</name>
    <dbReference type="NCBI Taxonomy" id="208336"/>
    <lineage>
        <taxon>Eukaryota</taxon>
        <taxon>Metazoa</taxon>
        <taxon>Chordata</taxon>
        <taxon>Craniata</taxon>
        <taxon>Vertebrata</taxon>
        <taxon>Euteleostomi</taxon>
        <taxon>Actinopterygii</taxon>
        <taxon>Neopterygii</taxon>
        <taxon>Teleostei</taxon>
        <taxon>Neoteleostei</taxon>
        <taxon>Acanthomorphata</taxon>
        <taxon>Ovalentaria</taxon>
        <taxon>Atherinomorphae</taxon>
        <taxon>Cyprinodontiformes</taxon>
        <taxon>Goodeidae</taxon>
        <taxon>Goodea</taxon>
    </lineage>
</organism>
<comment type="caution">
    <text evidence="1">The sequence shown here is derived from an EMBL/GenBank/DDBJ whole genome shotgun (WGS) entry which is preliminary data.</text>
</comment>
<dbReference type="Proteomes" id="UP001476798">
    <property type="component" value="Unassembled WGS sequence"/>
</dbReference>